<evidence type="ECO:0000256" key="1">
    <source>
        <dbReference type="ARBA" id="ARBA00022630"/>
    </source>
</evidence>
<evidence type="ECO:0000256" key="3">
    <source>
        <dbReference type="ARBA" id="ARBA00023002"/>
    </source>
</evidence>
<name>A0A1Y1UFE4_9TREE</name>
<dbReference type="Pfam" id="PF01494">
    <property type="entry name" value="FAD_binding_3"/>
    <property type="match status" value="1"/>
</dbReference>
<dbReference type="Proteomes" id="UP000193218">
    <property type="component" value="Unassembled WGS sequence"/>
</dbReference>
<dbReference type="GO" id="GO:0004497">
    <property type="term" value="F:monooxygenase activity"/>
    <property type="evidence" value="ECO:0007669"/>
    <property type="project" value="UniProtKB-KW"/>
</dbReference>
<comment type="caution">
    <text evidence="6">The sequence shown here is derived from an EMBL/GenBank/DDBJ whole genome shotgun (WGS) entry which is preliminary data.</text>
</comment>
<dbReference type="PRINTS" id="PR00420">
    <property type="entry name" value="RNGMNOXGNASE"/>
</dbReference>
<evidence type="ECO:0000259" key="5">
    <source>
        <dbReference type="Pfam" id="PF01494"/>
    </source>
</evidence>
<dbReference type="GeneID" id="33555608"/>
<dbReference type="InterPro" id="IPR002938">
    <property type="entry name" value="FAD-bd"/>
</dbReference>
<keyword evidence="1" id="KW-0285">Flavoprotein</keyword>
<dbReference type="AlphaFoldDB" id="A0A1Y1UFE4"/>
<dbReference type="InParanoid" id="A0A1Y1UFE4"/>
<feature type="domain" description="FAD-binding" evidence="5">
    <location>
        <begin position="7"/>
        <end position="332"/>
    </location>
</feature>
<dbReference type="OrthoDB" id="655030at2759"/>
<dbReference type="EMBL" id="NBSH01000008">
    <property type="protein sequence ID" value="ORX36224.1"/>
    <property type="molecule type" value="Genomic_DNA"/>
</dbReference>
<dbReference type="STRING" id="4999.A0A1Y1UFE4"/>
<dbReference type="PANTHER" id="PTHR46972">
    <property type="entry name" value="MONOOXYGENASE ASQM-RELATED"/>
    <property type="match status" value="1"/>
</dbReference>
<keyword evidence="7" id="KW-1185">Reference proteome</keyword>
<keyword evidence="2" id="KW-0274">FAD</keyword>
<keyword evidence="4" id="KW-0503">Monooxygenase</keyword>
<reference evidence="6 7" key="1">
    <citation type="submission" date="2017-03" db="EMBL/GenBank/DDBJ databases">
        <title>Widespread Adenine N6-methylation of Active Genes in Fungi.</title>
        <authorList>
            <consortium name="DOE Joint Genome Institute"/>
            <person name="Mondo S.J."/>
            <person name="Dannebaum R.O."/>
            <person name="Kuo R.C."/>
            <person name="Louie K.B."/>
            <person name="Bewick A.J."/>
            <person name="Labutti K."/>
            <person name="Haridas S."/>
            <person name="Kuo A."/>
            <person name="Salamov A."/>
            <person name="Ahrendt S.R."/>
            <person name="Lau R."/>
            <person name="Bowen B.P."/>
            <person name="Lipzen A."/>
            <person name="Sullivan W."/>
            <person name="Andreopoulos W.B."/>
            <person name="Clum A."/>
            <person name="Lindquist E."/>
            <person name="Daum C."/>
            <person name="Northen T.R."/>
            <person name="Ramamoorthy G."/>
            <person name="Schmitz R.J."/>
            <person name="Gryganskyi A."/>
            <person name="Culley D."/>
            <person name="Magnuson J."/>
            <person name="James T.Y."/>
            <person name="O'Malley M.A."/>
            <person name="Stajich J.E."/>
            <person name="Spatafora J.W."/>
            <person name="Visel A."/>
            <person name="Grigoriev I.V."/>
        </authorList>
    </citation>
    <scope>NUCLEOTIDE SEQUENCE [LARGE SCALE GENOMIC DNA]</scope>
    <source>
        <strain evidence="6 7">NRRL Y-17943</strain>
    </source>
</reference>
<protein>
    <recommendedName>
        <fullName evidence="5">FAD-binding domain-containing protein</fullName>
    </recommendedName>
</protein>
<keyword evidence="3" id="KW-0560">Oxidoreductase</keyword>
<organism evidence="6 7">
    <name type="scientific">Kockovaella imperatae</name>
    <dbReference type="NCBI Taxonomy" id="4999"/>
    <lineage>
        <taxon>Eukaryota</taxon>
        <taxon>Fungi</taxon>
        <taxon>Dikarya</taxon>
        <taxon>Basidiomycota</taxon>
        <taxon>Agaricomycotina</taxon>
        <taxon>Tremellomycetes</taxon>
        <taxon>Tremellales</taxon>
        <taxon>Cuniculitremaceae</taxon>
        <taxon>Kockovaella</taxon>
    </lineage>
</organism>
<evidence type="ECO:0000256" key="4">
    <source>
        <dbReference type="ARBA" id="ARBA00023033"/>
    </source>
</evidence>
<gene>
    <name evidence="6" type="ORF">BD324DRAFT_591423</name>
</gene>
<proteinExistence type="predicted"/>
<dbReference type="InterPro" id="IPR036188">
    <property type="entry name" value="FAD/NAD-bd_sf"/>
</dbReference>
<evidence type="ECO:0000256" key="2">
    <source>
        <dbReference type="ARBA" id="ARBA00022827"/>
    </source>
</evidence>
<evidence type="ECO:0000313" key="7">
    <source>
        <dbReference type="Proteomes" id="UP000193218"/>
    </source>
</evidence>
<dbReference type="PANTHER" id="PTHR46972:SF1">
    <property type="entry name" value="FAD DEPENDENT OXIDOREDUCTASE DOMAIN-CONTAINING PROTEIN"/>
    <property type="match status" value="1"/>
</dbReference>
<evidence type="ECO:0000313" key="6">
    <source>
        <dbReference type="EMBL" id="ORX36224.1"/>
    </source>
</evidence>
<dbReference type="Gene3D" id="3.50.50.60">
    <property type="entry name" value="FAD/NAD(P)-binding domain"/>
    <property type="match status" value="1"/>
</dbReference>
<accession>A0A1Y1UFE4</accession>
<dbReference type="GO" id="GO:0071949">
    <property type="term" value="F:FAD binding"/>
    <property type="evidence" value="ECO:0007669"/>
    <property type="project" value="InterPro"/>
</dbReference>
<dbReference type="RefSeq" id="XP_021870325.1">
    <property type="nucleotide sequence ID" value="XM_022013800.1"/>
</dbReference>
<sequence length="434" mass="48606">MSTPQGPVTIIGAGPAGLCLARYLQLHSVPCVVYEREESAEARGQGGTLDLHEESGLLTLREIGLLDDARAMMRPEGEAMRVFDKSGKAWIDESPEKSSFFPERPEIDRGMLRDLLLGSLEPGTIQWNHGVGSTRVIDNDTYEVTFLDGTSITTNILIGADGTFSRVRPLLHSTKPTYNGISLYDMLIPESSMTPSIREFVGSGMCIVLGDGKAFIPQMNSAGKCKVYAELKCDEKWLEQNKLPETGKREWINKLYPGWTKGVEECIMAVDESTITPRRLYAFDSKFRWSSDLSGVTIMGDAAHAMAPSGEGVNQAMKDALELGQTLVAELHAPPRFASLAPFPLSFLPVTQTPCKPRIRRPDPKRLHKAIRRYERRMMERVAPEMWTSEELYKCWFGPDAAKTFKGLFKWLMIWGVWDMVVGTLWRPLRGLWA</sequence>
<dbReference type="SUPFAM" id="SSF51905">
    <property type="entry name" value="FAD/NAD(P)-binding domain"/>
    <property type="match status" value="1"/>
</dbReference>